<keyword evidence="3" id="KW-1185">Reference proteome</keyword>
<evidence type="ECO:0000256" key="1">
    <source>
        <dbReference type="SAM" id="MobiDB-lite"/>
    </source>
</evidence>
<evidence type="ECO:0000313" key="2">
    <source>
        <dbReference type="EMBL" id="KAH3682012.1"/>
    </source>
</evidence>
<organism evidence="2 3">
    <name type="scientific">Wickerhamomyces pijperi</name>
    <name type="common">Yeast</name>
    <name type="synonym">Pichia pijperi</name>
    <dbReference type="NCBI Taxonomy" id="599730"/>
    <lineage>
        <taxon>Eukaryota</taxon>
        <taxon>Fungi</taxon>
        <taxon>Dikarya</taxon>
        <taxon>Ascomycota</taxon>
        <taxon>Saccharomycotina</taxon>
        <taxon>Saccharomycetes</taxon>
        <taxon>Phaffomycetales</taxon>
        <taxon>Wickerhamomycetaceae</taxon>
        <taxon>Wickerhamomyces</taxon>
    </lineage>
</organism>
<accession>A0A9P8Q1B7</accession>
<dbReference type="OrthoDB" id="267079at2759"/>
<dbReference type="EMBL" id="JAEUBG010004059">
    <property type="protein sequence ID" value="KAH3682012.1"/>
    <property type="molecule type" value="Genomic_DNA"/>
</dbReference>
<reference evidence="2" key="1">
    <citation type="journal article" date="2021" name="Open Biol.">
        <title>Shared evolutionary footprints suggest mitochondrial oxidative damage underlies multiple complex I losses in fungi.</title>
        <authorList>
            <person name="Schikora-Tamarit M.A."/>
            <person name="Marcet-Houben M."/>
            <person name="Nosek J."/>
            <person name="Gabaldon T."/>
        </authorList>
    </citation>
    <scope>NUCLEOTIDE SEQUENCE</scope>
    <source>
        <strain evidence="2">CBS2887</strain>
    </source>
</reference>
<feature type="compositionally biased region" description="Basic and acidic residues" evidence="1">
    <location>
        <begin position="102"/>
        <end position="121"/>
    </location>
</feature>
<comment type="caution">
    <text evidence="2">The sequence shown here is derived from an EMBL/GenBank/DDBJ whole genome shotgun (WGS) entry which is preliminary data.</text>
</comment>
<feature type="region of interest" description="Disordered" evidence="1">
    <location>
        <begin position="101"/>
        <end position="121"/>
    </location>
</feature>
<reference evidence="2" key="2">
    <citation type="submission" date="2021-01" db="EMBL/GenBank/DDBJ databases">
        <authorList>
            <person name="Schikora-Tamarit M.A."/>
        </authorList>
    </citation>
    <scope>NUCLEOTIDE SEQUENCE</scope>
    <source>
        <strain evidence="2">CBS2887</strain>
    </source>
</reference>
<gene>
    <name evidence="2" type="ORF">WICPIJ_007022</name>
</gene>
<dbReference type="Proteomes" id="UP000774326">
    <property type="component" value="Unassembled WGS sequence"/>
</dbReference>
<feature type="non-terminal residue" evidence="2">
    <location>
        <position position="1"/>
    </location>
</feature>
<sequence length="121" mass="14182">NAIIDDDDDDEPEWVRQAYREKIVGRMVAEAREYERHLDELAKTQGKAIENKIKEKVPSRKQRKVIKEEDLVPEDYFEDETSEDRNTKMANEIKQLLAQVEGRPDTSDKASKINRCDSKIF</sequence>
<protein>
    <submittedName>
        <fullName evidence="2">Uncharacterized protein</fullName>
    </submittedName>
</protein>
<feature type="non-terminal residue" evidence="2">
    <location>
        <position position="121"/>
    </location>
</feature>
<proteinExistence type="predicted"/>
<name>A0A9P8Q1B7_WICPI</name>
<evidence type="ECO:0000313" key="3">
    <source>
        <dbReference type="Proteomes" id="UP000774326"/>
    </source>
</evidence>
<dbReference type="AlphaFoldDB" id="A0A9P8Q1B7"/>